<dbReference type="Pfam" id="PF07508">
    <property type="entry name" value="Recombinase"/>
    <property type="match status" value="1"/>
</dbReference>
<feature type="domain" description="Recombinase" evidence="2">
    <location>
        <begin position="195"/>
        <end position="361"/>
    </location>
</feature>
<dbReference type="PANTHER" id="PTHR30461">
    <property type="entry name" value="DNA-INVERTASE FROM LAMBDOID PROPHAGE"/>
    <property type="match status" value="1"/>
</dbReference>
<dbReference type="Pfam" id="PF13408">
    <property type="entry name" value="Zn_ribbon_recom"/>
    <property type="match status" value="1"/>
</dbReference>
<dbReference type="Gene3D" id="3.40.50.1390">
    <property type="entry name" value="Resolvase, N-terminal catalytic domain"/>
    <property type="match status" value="1"/>
</dbReference>
<dbReference type="InterPro" id="IPR036162">
    <property type="entry name" value="Resolvase-like_N_sf"/>
</dbReference>
<protein>
    <submittedName>
        <fullName evidence="3">DNA invertase Pin-like site-specific DNA recombinase</fullName>
    </submittedName>
</protein>
<feature type="region of interest" description="Disordered" evidence="1">
    <location>
        <begin position="487"/>
        <end position="527"/>
    </location>
</feature>
<evidence type="ECO:0000313" key="4">
    <source>
        <dbReference type="Proteomes" id="UP000239415"/>
    </source>
</evidence>
<dbReference type="Proteomes" id="UP000239415">
    <property type="component" value="Unassembled WGS sequence"/>
</dbReference>
<name>A0A2T0J722_9ACTN</name>
<dbReference type="AlphaFoldDB" id="A0A2T0J722"/>
<dbReference type="PROSITE" id="PS51737">
    <property type="entry name" value="RECOMBINASE_DNA_BIND"/>
    <property type="match status" value="1"/>
</dbReference>
<dbReference type="GO" id="GO:0003677">
    <property type="term" value="F:DNA binding"/>
    <property type="evidence" value="ECO:0007669"/>
    <property type="project" value="InterPro"/>
</dbReference>
<evidence type="ECO:0000259" key="2">
    <source>
        <dbReference type="PROSITE" id="PS51737"/>
    </source>
</evidence>
<dbReference type="InterPro" id="IPR025827">
    <property type="entry name" value="Zn_ribbon_recom_dom"/>
</dbReference>
<dbReference type="SUPFAM" id="SSF53041">
    <property type="entry name" value="Resolvase-like"/>
    <property type="match status" value="1"/>
</dbReference>
<feature type="compositionally biased region" description="Basic residues" evidence="1">
    <location>
        <begin position="511"/>
        <end position="527"/>
    </location>
</feature>
<dbReference type="InterPro" id="IPR038109">
    <property type="entry name" value="DNA_bind_recomb_sf"/>
</dbReference>
<sequence length="527" mass="58738">MTPPVADLMDAWLTSRPASARVRGQSQKAPTGSLRFAFYGRMSTVEYQDDLSSRGWQRDSALHLIAGHGVIVASYFDAGCSCSLSWSRRPQAAALLAAVADPGRSFDAVVVGEFERAFSTRQFEDLLPFFDEHGVGLWLPEMGGPVDSGDPVHQAMMLMLGQQSQREILRARFRTTAAMRVQARDQGRHLGGRPPYGYRLVDAGPHPNAAHARWGRRLHRLDPDPETAPTVRWMFAQRLAGWSVAGIARTLNANCTLSPSAYDRARNPHRAGTSWTVRTVAAILENPRYTGRQVWNRQGIDHHEVRPGDKTSRPEGRKPSHHWNDRDQWVISAAVVHPPLVSEQDFIRAQQISALAVPDDANPHRYQLTGLLICGVCGRRLEGQWVHGRAGYRCRHGYTSGRDVRPDRAKILYLREEQVLVEAGRQLAHHVGVDPRTLDGGELGRQLRWRGYTLLCTPVSITLDIGEDTNCESFDVQAPRPGEACERAHDEQGASLGPGQLPLPGLSVIPHQRRKAFNPHQNHPKRE</sequence>
<dbReference type="Pfam" id="PF00239">
    <property type="entry name" value="Resolvase"/>
    <property type="match status" value="1"/>
</dbReference>
<comment type="caution">
    <text evidence="3">The sequence shown here is derived from an EMBL/GenBank/DDBJ whole genome shotgun (WGS) entry which is preliminary data.</text>
</comment>
<dbReference type="RefSeq" id="WP_239166999.1">
    <property type="nucleotide sequence ID" value="NZ_BOMO01000208.1"/>
</dbReference>
<proteinExistence type="predicted"/>
<reference evidence="3 4" key="1">
    <citation type="submission" date="2018-03" db="EMBL/GenBank/DDBJ databases">
        <title>Genomic Encyclopedia of Archaeal and Bacterial Type Strains, Phase II (KMG-II): from individual species to whole genera.</title>
        <authorList>
            <person name="Goeker M."/>
        </authorList>
    </citation>
    <scope>NUCLEOTIDE SEQUENCE [LARGE SCALE GENOMIC DNA]</scope>
    <source>
        <strain evidence="3 4">DSM 43146</strain>
    </source>
</reference>
<dbReference type="InterPro" id="IPR050639">
    <property type="entry name" value="SSR_resolvase"/>
</dbReference>
<dbReference type="PANTHER" id="PTHR30461:SF23">
    <property type="entry name" value="DNA RECOMBINASE-RELATED"/>
    <property type="match status" value="1"/>
</dbReference>
<dbReference type="SMART" id="SM00857">
    <property type="entry name" value="Resolvase"/>
    <property type="match status" value="1"/>
</dbReference>
<gene>
    <name evidence="3" type="ORF">CLV67_1553</name>
</gene>
<dbReference type="InterPro" id="IPR006119">
    <property type="entry name" value="Resolv_N"/>
</dbReference>
<dbReference type="InterPro" id="IPR011109">
    <property type="entry name" value="DNA_bind_recombinase_dom"/>
</dbReference>
<feature type="compositionally biased region" description="Basic and acidic residues" evidence="1">
    <location>
        <begin position="299"/>
        <end position="323"/>
    </location>
</feature>
<organism evidence="3 4">
    <name type="scientific">Actinoplanes italicus</name>
    <dbReference type="NCBI Taxonomy" id="113567"/>
    <lineage>
        <taxon>Bacteria</taxon>
        <taxon>Bacillati</taxon>
        <taxon>Actinomycetota</taxon>
        <taxon>Actinomycetes</taxon>
        <taxon>Micromonosporales</taxon>
        <taxon>Micromonosporaceae</taxon>
        <taxon>Actinoplanes</taxon>
    </lineage>
</organism>
<keyword evidence="4" id="KW-1185">Reference proteome</keyword>
<feature type="compositionally biased region" description="Low complexity" evidence="1">
    <location>
        <begin position="497"/>
        <end position="506"/>
    </location>
</feature>
<dbReference type="EMBL" id="PVMZ01000055">
    <property type="protein sequence ID" value="PRX03447.1"/>
    <property type="molecule type" value="Genomic_DNA"/>
</dbReference>
<feature type="region of interest" description="Disordered" evidence="1">
    <location>
        <begin position="295"/>
        <end position="323"/>
    </location>
</feature>
<evidence type="ECO:0000313" key="3">
    <source>
        <dbReference type="EMBL" id="PRX03447.1"/>
    </source>
</evidence>
<accession>A0A2T0J722</accession>
<evidence type="ECO:0000256" key="1">
    <source>
        <dbReference type="SAM" id="MobiDB-lite"/>
    </source>
</evidence>
<dbReference type="GO" id="GO:0000150">
    <property type="term" value="F:DNA strand exchange activity"/>
    <property type="evidence" value="ECO:0007669"/>
    <property type="project" value="InterPro"/>
</dbReference>
<dbReference type="Gene3D" id="3.90.1750.20">
    <property type="entry name" value="Putative Large Serine Recombinase, Chain B, Domain 2"/>
    <property type="match status" value="1"/>
</dbReference>